<evidence type="ECO:0000256" key="1">
    <source>
        <dbReference type="SAM" id="MobiDB-lite"/>
    </source>
</evidence>
<accession>A0A5R9JAL7</accession>
<name>A0A5R9JAL7_9PROT</name>
<proteinExistence type="predicted"/>
<keyword evidence="3" id="KW-1185">Reference proteome</keyword>
<gene>
    <name evidence="2" type="ORF">FE263_17285</name>
</gene>
<comment type="caution">
    <text evidence="2">The sequence shown here is derived from an EMBL/GenBank/DDBJ whole genome shotgun (WGS) entry which is preliminary data.</text>
</comment>
<evidence type="ECO:0000313" key="2">
    <source>
        <dbReference type="EMBL" id="TLU71258.1"/>
    </source>
</evidence>
<feature type="compositionally biased region" description="Basic and acidic residues" evidence="1">
    <location>
        <begin position="1"/>
        <end position="16"/>
    </location>
</feature>
<reference evidence="2 3" key="1">
    <citation type="submission" date="2019-05" db="EMBL/GenBank/DDBJ databases">
        <authorList>
            <person name="Pankratov T."/>
            <person name="Grouzdev D."/>
        </authorList>
    </citation>
    <scope>NUCLEOTIDE SEQUENCE [LARGE SCALE GENOMIC DNA]</scope>
    <source>
        <strain evidence="2 3">KEBCLARHB70R</strain>
    </source>
</reference>
<dbReference type="RefSeq" id="WP_138327295.1">
    <property type="nucleotide sequence ID" value="NZ_VCDI01000007.1"/>
</dbReference>
<dbReference type="EMBL" id="VCDI01000007">
    <property type="protein sequence ID" value="TLU71258.1"/>
    <property type="molecule type" value="Genomic_DNA"/>
</dbReference>
<dbReference type="AlphaFoldDB" id="A0A5R9JAL7"/>
<evidence type="ECO:0000313" key="3">
    <source>
        <dbReference type="Proteomes" id="UP000305654"/>
    </source>
</evidence>
<organism evidence="2 3">
    <name type="scientific">Lichenicoccus roseus</name>
    <dbReference type="NCBI Taxonomy" id="2683649"/>
    <lineage>
        <taxon>Bacteria</taxon>
        <taxon>Pseudomonadati</taxon>
        <taxon>Pseudomonadota</taxon>
        <taxon>Alphaproteobacteria</taxon>
        <taxon>Acetobacterales</taxon>
        <taxon>Acetobacteraceae</taxon>
        <taxon>Lichenicoccus</taxon>
    </lineage>
</organism>
<feature type="region of interest" description="Disordered" evidence="1">
    <location>
        <begin position="1"/>
        <end position="45"/>
    </location>
</feature>
<protein>
    <submittedName>
        <fullName evidence="2">Uncharacterized protein</fullName>
    </submittedName>
</protein>
<sequence length="200" mass="22067">MREIETMATKSDDPRLKAYAAKSREGTTNLTRTAARSDEARKASKTTWDEQWVGVIKNYPKTEEAFEAKKAQGRASFAKMREEGRPPTRLGVPDGWAGRKQEIAVVKAAAAVKASEAITGLIVMGHLSMDEQAGNAALRVAYEFIFDETLKPDTRLKAIKIVADFVKPRPTQTVKVEVSEAERWLASIADLNVTDVDEDA</sequence>
<dbReference type="Proteomes" id="UP000305654">
    <property type="component" value="Unassembled WGS sequence"/>
</dbReference>